<feature type="region of interest" description="Disordered" evidence="7">
    <location>
        <begin position="156"/>
        <end position="185"/>
    </location>
</feature>
<dbReference type="RefSeq" id="WP_249868038.1">
    <property type="nucleotide sequence ID" value="NZ_JAMGBC010000001.1"/>
</dbReference>
<dbReference type="InterPro" id="IPR046357">
    <property type="entry name" value="PPIase_dom_sf"/>
</dbReference>
<accession>A0ABT0RFV8</accession>
<comment type="similarity">
    <text evidence="2 6">Belongs to the FKBP-type PPIase family.</text>
</comment>
<gene>
    <name evidence="10" type="ORF">LZ519_07290</name>
</gene>
<dbReference type="PANTHER" id="PTHR43811:SF57">
    <property type="entry name" value="FKBP-TYPE PEPTIDYL-PROLYL CIS-TRANS ISOMERASE FKPA-RELATED"/>
    <property type="match status" value="1"/>
</dbReference>
<protein>
    <recommendedName>
        <fullName evidence="6">Peptidyl-prolyl cis-trans isomerase</fullName>
        <ecNumber evidence="6">5.2.1.8</ecNumber>
    </recommendedName>
</protein>
<evidence type="ECO:0000256" key="8">
    <source>
        <dbReference type="SAM" id="Phobius"/>
    </source>
</evidence>
<dbReference type="EMBL" id="JAMGBC010000001">
    <property type="protein sequence ID" value="MCL6679119.1"/>
    <property type="molecule type" value="Genomic_DNA"/>
</dbReference>
<comment type="caution">
    <text evidence="10">The sequence shown here is derived from an EMBL/GenBank/DDBJ whole genome shotgun (WGS) entry which is preliminary data.</text>
</comment>
<reference evidence="10" key="1">
    <citation type="submission" date="2022-05" db="EMBL/GenBank/DDBJ databases">
        <authorList>
            <person name="Jo J.-H."/>
            <person name="Im W.-T."/>
        </authorList>
    </citation>
    <scope>NUCLEOTIDE SEQUENCE</scope>
    <source>
        <strain evidence="10">RG327</strain>
    </source>
</reference>
<dbReference type="PROSITE" id="PS50059">
    <property type="entry name" value="FKBP_PPIASE"/>
    <property type="match status" value="1"/>
</dbReference>
<evidence type="ECO:0000259" key="9">
    <source>
        <dbReference type="PROSITE" id="PS50059"/>
    </source>
</evidence>
<evidence type="ECO:0000256" key="5">
    <source>
        <dbReference type="PROSITE-ProRule" id="PRU00277"/>
    </source>
</evidence>
<dbReference type="InterPro" id="IPR001179">
    <property type="entry name" value="PPIase_FKBP_dom"/>
</dbReference>
<proteinExistence type="inferred from homology"/>
<evidence type="ECO:0000256" key="1">
    <source>
        <dbReference type="ARBA" id="ARBA00000971"/>
    </source>
</evidence>
<keyword evidence="4 5" id="KW-0413">Isomerase</keyword>
<keyword evidence="8" id="KW-0472">Membrane</keyword>
<comment type="catalytic activity">
    <reaction evidence="1 5 6">
        <text>[protein]-peptidylproline (omega=180) = [protein]-peptidylproline (omega=0)</text>
        <dbReference type="Rhea" id="RHEA:16237"/>
        <dbReference type="Rhea" id="RHEA-COMP:10747"/>
        <dbReference type="Rhea" id="RHEA-COMP:10748"/>
        <dbReference type="ChEBI" id="CHEBI:83833"/>
        <dbReference type="ChEBI" id="CHEBI:83834"/>
        <dbReference type="EC" id="5.2.1.8"/>
    </reaction>
</comment>
<evidence type="ECO:0000256" key="4">
    <source>
        <dbReference type="ARBA" id="ARBA00023235"/>
    </source>
</evidence>
<dbReference type="Proteomes" id="UP001165343">
    <property type="component" value="Unassembled WGS sequence"/>
</dbReference>
<dbReference type="PANTHER" id="PTHR43811">
    <property type="entry name" value="FKBP-TYPE PEPTIDYL-PROLYL CIS-TRANS ISOMERASE FKPA"/>
    <property type="match status" value="1"/>
</dbReference>
<evidence type="ECO:0000256" key="2">
    <source>
        <dbReference type="ARBA" id="ARBA00006577"/>
    </source>
</evidence>
<organism evidence="10 11">
    <name type="scientific">Sphingomonas anseongensis</name>
    <dbReference type="NCBI Taxonomy" id="2908207"/>
    <lineage>
        <taxon>Bacteria</taxon>
        <taxon>Pseudomonadati</taxon>
        <taxon>Pseudomonadota</taxon>
        <taxon>Alphaproteobacteria</taxon>
        <taxon>Sphingomonadales</taxon>
        <taxon>Sphingomonadaceae</taxon>
        <taxon>Sphingomonas</taxon>
    </lineage>
</organism>
<dbReference type="GO" id="GO:0003755">
    <property type="term" value="F:peptidyl-prolyl cis-trans isomerase activity"/>
    <property type="evidence" value="ECO:0007669"/>
    <property type="project" value="UniProtKB-EC"/>
</dbReference>
<evidence type="ECO:0000313" key="11">
    <source>
        <dbReference type="Proteomes" id="UP001165343"/>
    </source>
</evidence>
<evidence type="ECO:0000256" key="3">
    <source>
        <dbReference type="ARBA" id="ARBA00023110"/>
    </source>
</evidence>
<dbReference type="EC" id="5.2.1.8" evidence="6"/>
<keyword evidence="8" id="KW-1133">Transmembrane helix</keyword>
<dbReference type="Gene3D" id="3.10.50.40">
    <property type="match status" value="1"/>
</dbReference>
<feature type="transmembrane region" description="Helical" evidence="8">
    <location>
        <begin position="20"/>
        <end position="38"/>
    </location>
</feature>
<sequence>MSSSTLYHPPHHKGALTKFWIAILALLAIGVGLAWIGAGSLRPEVTSSGLQFRVVNEGKGEPITSVDAALLDYVGTLEDGTVFDNSESHGGAQPFTMGQVFPGFAEAMAKMREGGRYHFTMPKSLAFAGQAPAGFTGDTLTFDVQVRKIVRNGAAMMQAAQGAQQEPTDRGPPEQGPPEQRPQQP</sequence>
<evidence type="ECO:0000256" key="7">
    <source>
        <dbReference type="SAM" id="MobiDB-lite"/>
    </source>
</evidence>
<evidence type="ECO:0000313" key="10">
    <source>
        <dbReference type="EMBL" id="MCL6679119.1"/>
    </source>
</evidence>
<feature type="domain" description="PPIase FKBP-type" evidence="9">
    <location>
        <begin position="66"/>
        <end position="150"/>
    </location>
</feature>
<evidence type="ECO:0000256" key="6">
    <source>
        <dbReference type="RuleBase" id="RU003915"/>
    </source>
</evidence>
<keyword evidence="11" id="KW-1185">Reference proteome</keyword>
<keyword evidence="8" id="KW-0812">Transmembrane</keyword>
<dbReference type="Pfam" id="PF00254">
    <property type="entry name" value="FKBP_C"/>
    <property type="match status" value="1"/>
</dbReference>
<feature type="compositionally biased region" description="Pro residues" evidence="7">
    <location>
        <begin position="174"/>
        <end position="185"/>
    </location>
</feature>
<feature type="compositionally biased region" description="Low complexity" evidence="7">
    <location>
        <begin position="156"/>
        <end position="165"/>
    </location>
</feature>
<name>A0ABT0RFV8_9SPHN</name>
<dbReference type="SUPFAM" id="SSF54534">
    <property type="entry name" value="FKBP-like"/>
    <property type="match status" value="1"/>
</dbReference>
<keyword evidence="3 5" id="KW-0697">Rotamase</keyword>